<protein>
    <recommendedName>
        <fullName evidence="6">Major facilitator superfamily (MFS) profile domain-containing protein</fullName>
    </recommendedName>
</protein>
<feature type="domain" description="Major facilitator superfamily (MFS) profile" evidence="6">
    <location>
        <begin position="205"/>
        <end position="382"/>
    </location>
</feature>
<keyword evidence="8" id="KW-1185">Reference proteome</keyword>
<comment type="subcellular location">
    <subcellularLocation>
        <location evidence="1">Membrane</location>
        <topology evidence="1">Multi-pass membrane protein</topology>
    </subcellularLocation>
</comment>
<feature type="transmembrane region" description="Helical" evidence="5">
    <location>
        <begin position="239"/>
        <end position="258"/>
    </location>
</feature>
<dbReference type="PANTHER" id="PTHR23514">
    <property type="entry name" value="BYPASS OF STOP CODON PROTEIN 6"/>
    <property type="match status" value="1"/>
</dbReference>
<dbReference type="InterPro" id="IPR011701">
    <property type="entry name" value="MFS"/>
</dbReference>
<keyword evidence="3 5" id="KW-1133">Transmembrane helix</keyword>
<dbReference type="RefSeq" id="WP_067456055.1">
    <property type="nucleotide sequence ID" value="NZ_LVVY01000086.1"/>
</dbReference>
<dbReference type="Proteomes" id="UP000078389">
    <property type="component" value="Unassembled WGS sequence"/>
</dbReference>
<comment type="caution">
    <text evidence="7">The sequence shown here is derived from an EMBL/GenBank/DDBJ whole genome shotgun (WGS) entry which is preliminary data.</text>
</comment>
<dbReference type="InterPro" id="IPR020846">
    <property type="entry name" value="MFS_dom"/>
</dbReference>
<dbReference type="Pfam" id="PF07690">
    <property type="entry name" value="MFS_1"/>
    <property type="match status" value="1"/>
</dbReference>
<evidence type="ECO:0000256" key="3">
    <source>
        <dbReference type="ARBA" id="ARBA00022989"/>
    </source>
</evidence>
<feature type="transmembrane region" description="Helical" evidence="5">
    <location>
        <begin position="270"/>
        <end position="290"/>
    </location>
</feature>
<dbReference type="PROSITE" id="PS50850">
    <property type="entry name" value="MFS"/>
    <property type="match status" value="1"/>
</dbReference>
<dbReference type="GO" id="GO:0022857">
    <property type="term" value="F:transmembrane transporter activity"/>
    <property type="evidence" value="ECO:0007669"/>
    <property type="project" value="InterPro"/>
</dbReference>
<feature type="transmembrane region" description="Helical" evidence="5">
    <location>
        <begin position="77"/>
        <end position="95"/>
    </location>
</feature>
<keyword evidence="4 5" id="KW-0472">Membrane</keyword>
<feature type="transmembrane region" description="Helical" evidence="5">
    <location>
        <begin position="101"/>
        <end position="126"/>
    </location>
</feature>
<dbReference type="SUPFAM" id="SSF103473">
    <property type="entry name" value="MFS general substrate transporter"/>
    <property type="match status" value="1"/>
</dbReference>
<evidence type="ECO:0000256" key="2">
    <source>
        <dbReference type="ARBA" id="ARBA00022692"/>
    </source>
</evidence>
<dbReference type="OrthoDB" id="9810941at2"/>
<feature type="transmembrane region" description="Helical" evidence="5">
    <location>
        <begin position="296"/>
        <end position="317"/>
    </location>
</feature>
<sequence length="382" mass="38609">MDGAIFAGRNERIATRLIFSLGGIVLGAWAPLVPLAKQRLAVGEGTLGLLLLCMGVGSILAMPMTAFLTSRFGCRQVITVSAAGLCLVLPLLATVSDVPLMAATLVGFGIVMGCTSVSMNLQAVLVERQADQALMSGFHAMFSLGGILGSGSMALLLAIGVAPLAAAIVVSLVMLALLVAARPGLLPYSDAGGAKPLPFVVPQGIVLAIGVLSLLAMLAEGGVLDWGALFMVEAHDADLGLAGFAYTAFAITMTIGRLLGDQLRTAFGDLAVLTVSALLATAGFLASLLLPSAAAALVGFLLVGAGVSNIAPILFTLTGKSKRMPANLAVASVLTVGYVGIIAGPAAIGLIAHASSLQTAFFLLCGAMLVIALSARAVFRRV</sequence>
<keyword evidence="2 5" id="KW-0812">Transmembrane</keyword>
<evidence type="ECO:0000259" key="6">
    <source>
        <dbReference type="PROSITE" id="PS50850"/>
    </source>
</evidence>
<feature type="transmembrane region" description="Helical" evidence="5">
    <location>
        <begin position="329"/>
        <end position="354"/>
    </location>
</feature>
<feature type="transmembrane region" description="Helical" evidence="5">
    <location>
        <begin position="17"/>
        <end position="36"/>
    </location>
</feature>
<dbReference type="Gene3D" id="1.20.1250.20">
    <property type="entry name" value="MFS general substrate transporter like domains"/>
    <property type="match status" value="2"/>
</dbReference>
<dbReference type="STRING" id="1770058.A3840_10660"/>
<dbReference type="AlphaFoldDB" id="A0A178HWK8"/>
<proteinExistence type="predicted"/>
<organism evidence="7 8">
    <name type="scientific">Devosia elaeis</name>
    <dbReference type="NCBI Taxonomy" id="1770058"/>
    <lineage>
        <taxon>Bacteria</taxon>
        <taxon>Pseudomonadati</taxon>
        <taxon>Pseudomonadota</taxon>
        <taxon>Alphaproteobacteria</taxon>
        <taxon>Hyphomicrobiales</taxon>
        <taxon>Devosiaceae</taxon>
        <taxon>Devosia</taxon>
    </lineage>
</organism>
<dbReference type="EMBL" id="LVVY01000086">
    <property type="protein sequence ID" value="OAM77089.1"/>
    <property type="molecule type" value="Genomic_DNA"/>
</dbReference>
<feature type="transmembrane region" description="Helical" evidence="5">
    <location>
        <begin position="138"/>
        <end position="159"/>
    </location>
</feature>
<dbReference type="PANTHER" id="PTHR23514:SF13">
    <property type="entry name" value="INNER MEMBRANE PROTEIN YBJJ"/>
    <property type="match status" value="1"/>
</dbReference>
<gene>
    <name evidence="7" type="ORF">A3840_10660</name>
</gene>
<dbReference type="CDD" id="cd17393">
    <property type="entry name" value="MFS_MosC_like"/>
    <property type="match status" value="1"/>
</dbReference>
<dbReference type="InterPro" id="IPR051788">
    <property type="entry name" value="MFS_Transporter"/>
</dbReference>
<feature type="transmembrane region" description="Helical" evidence="5">
    <location>
        <begin position="165"/>
        <end position="185"/>
    </location>
</feature>
<dbReference type="InterPro" id="IPR036259">
    <property type="entry name" value="MFS_trans_sf"/>
</dbReference>
<accession>A0A178HWK8</accession>
<reference evidence="7 8" key="1">
    <citation type="submission" date="2016-03" db="EMBL/GenBank/DDBJ databases">
        <title>Genome sequencing of Devosia sp. S37.</title>
        <authorList>
            <person name="Mohd Nor M."/>
        </authorList>
    </citation>
    <scope>NUCLEOTIDE SEQUENCE [LARGE SCALE GENOMIC DNA]</scope>
    <source>
        <strain evidence="7 8">S37</strain>
    </source>
</reference>
<evidence type="ECO:0000256" key="1">
    <source>
        <dbReference type="ARBA" id="ARBA00004141"/>
    </source>
</evidence>
<evidence type="ECO:0000313" key="8">
    <source>
        <dbReference type="Proteomes" id="UP000078389"/>
    </source>
</evidence>
<evidence type="ECO:0000256" key="5">
    <source>
        <dbReference type="SAM" id="Phobius"/>
    </source>
</evidence>
<dbReference type="GO" id="GO:0016020">
    <property type="term" value="C:membrane"/>
    <property type="evidence" value="ECO:0007669"/>
    <property type="project" value="UniProtKB-SubCell"/>
</dbReference>
<feature type="transmembrane region" description="Helical" evidence="5">
    <location>
        <begin position="360"/>
        <end position="379"/>
    </location>
</feature>
<name>A0A178HWK8_9HYPH</name>
<feature type="transmembrane region" description="Helical" evidence="5">
    <location>
        <begin position="197"/>
        <end position="219"/>
    </location>
</feature>
<evidence type="ECO:0000313" key="7">
    <source>
        <dbReference type="EMBL" id="OAM77089.1"/>
    </source>
</evidence>
<evidence type="ECO:0000256" key="4">
    <source>
        <dbReference type="ARBA" id="ARBA00023136"/>
    </source>
</evidence>
<feature type="transmembrane region" description="Helical" evidence="5">
    <location>
        <begin position="48"/>
        <end position="70"/>
    </location>
</feature>